<sequence length="282" mass="31390">MPVVLEEESLGRPTTFCTNQERLAACGNEQVFGVDYGLTSAVIMEVTRHGGIPNAYVKVEEEQNLEIFLAISDGMKVVESILKKIGVDTKDKLELRLNKSLCELKQAGRLLSQLLHAKLVDEGFTRCVTDICLYFKHQDIVTTIVGVYVDGLLVTAAKMILVREFFDEMRSLSIKDLGQASKFLGIRVALKDGGYLLDQEAAIEKLMDQHGMMNAKGVRSPIGEENNDTEDDPLFLTVQTSTKNEPTIRDFQSPVGILLCLTRCTRLDISFAVHMTHSQANY</sequence>
<dbReference type="HOGENOM" id="CLU_001650_4_2_1"/>
<organism evidence="2">
    <name type="scientific">Albugo laibachii Nc14</name>
    <dbReference type="NCBI Taxonomy" id="890382"/>
    <lineage>
        <taxon>Eukaryota</taxon>
        <taxon>Sar</taxon>
        <taxon>Stramenopiles</taxon>
        <taxon>Oomycota</taxon>
        <taxon>Peronosporomycetes</taxon>
        <taxon>Albuginales</taxon>
        <taxon>Albuginaceae</taxon>
        <taxon>Albugo</taxon>
    </lineage>
</organism>
<accession>F0W628</accession>
<dbReference type="AlphaFoldDB" id="F0W628"/>
<dbReference type="InterPro" id="IPR013103">
    <property type="entry name" value="RVT_2"/>
</dbReference>
<proteinExistence type="predicted"/>
<reference evidence="2" key="2">
    <citation type="submission" date="2011-02" db="EMBL/GenBank/DDBJ databases">
        <authorList>
            <person name="MacLean D."/>
        </authorList>
    </citation>
    <scope>NUCLEOTIDE SEQUENCE</scope>
</reference>
<dbReference type="Pfam" id="PF07727">
    <property type="entry name" value="RVT_2"/>
    <property type="match status" value="1"/>
</dbReference>
<protein>
    <submittedName>
        <fullName evidence="2">PREDICTED: copia proteinlike putative</fullName>
    </submittedName>
</protein>
<name>F0W628_9STRA</name>
<evidence type="ECO:0000259" key="1">
    <source>
        <dbReference type="Pfam" id="PF07727"/>
    </source>
</evidence>
<feature type="domain" description="Reverse transcriptase Ty1/copia-type" evidence="1">
    <location>
        <begin position="88"/>
        <end position="222"/>
    </location>
</feature>
<evidence type="ECO:0000313" key="2">
    <source>
        <dbReference type="EMBL" id="CCA16570.1"/>
    </source>
</evidence>
<gene>
    <name evidence="2" type="primary">AlNc14C23G2332</name>
    <name evidence="2" type="ORF">ALNC14_027130</name>
</gene>
<reference evidence="2" key="1">
    <citation type="journal article" date="2011" name="PLoS Biol.">
        <title>Gene gain and loss during evolution of obligate parasitism in the white rust pathogen of Arabidopsis thaliana.</title>
        <authorList>
            <person name="Kemen E."/>
            <person name="Gardiner A."/>
            <person name="Schultz-Larsen T."/>
            <person name="Kemen A.C."/>
            <person name="Balmuth A.L."/>
            <person name="Robert-Seilaniantz A."/>
            <person name="Bailey K."/>
            <person name="Holub E."/>
            <person name="Studholme D.J."/>
            <person name="Maclean D."/>
            <person name="Jones J.D."/>
        </authorList>
    </citation>
    <scope>NUCLEOTIDE SEQUENCE</scope>
</reference>
<dbReference type="EMBL" id="FR824068">
    <property type="protein sequence ID" value="CCA16570.1"/>
    <property type="molecule type" value="Genomic_DNA"/>
</dbReference>